<reference evidence="9 10" key="1">
    <citation type="submission" date="2011-04" db="EMBL/GenBank/DDBJ databases">
        <title>The Genome Sequence of Clostridium citroniae WAL-19142.</title>
        <authorList>
            <consortium name="The Broad Institute Genome Sequencing Platform"/>
            <person name="Earl A."/>
            <person name="Ward D."/>
            <person name="Feldgarden M."/>
            <person name="Gevers D."/>
            <person name="Warren Y.A."/>
            <person name="Tyrrell K.L."/>
            <person name="Citron D.M."/>
            <person name="Goldstein E.J."/>
            <person name="Daigneault M."/>
            <person name="Allen-Vercoe E."/>
            <person name="Young S.K."/>
            <person name="Zeng Q."/>
            <person name="Gargeya S."/>
            <person name="Fitzgerald M."/>
            <person name="Haas B."/>
            <person name="Abouelleil A."/>
            <person name="Alvarado L."/>
            <person name="Arachchi H.M."/>
            <person name="Berlin A."/>
            <person name="Brown A."/>
            <person name="Chapman S.B."/>
            <person name="Chen Z."/>
            <person name="Dunbar C."/>
            <person name="Freedman E."/>
            <person name="Gearin G."/>
            <person name="Gellesch M."/>
            <person name="Goldberg J."/>
            <person name="Griggs A."/>
            <person name="Gujja S."/>
            <person name="Heilman E.R."/>
            <person name="Heiman D."/>
            <person name="Howarth C."/>
            <person name="Larson L."/>
            <person name="Lui A."/>
            <person name="MacDonald P.J."/>
            <person name="Mehta T."/>
            <person name="Montmayeur A."/>
            <person name="Murphy C."/>
            <person name="Neiman D."/>
            <person name="Pearson M."/>
            <person name="Priest M."/>
            <person name="Roberts A."/>
            <person name="Saif S."/>
            <person name="Shea T."/>
            <person name="Shenoy N."/>
            <person name="Sisk P."/>
            <person name="Stolte C."/>
            <person name="Sykes S."/>
            <person name="White J."/>
            <person name="Yandava C."/>
            <person name="Wortman J."/>
            <person name="Nusbaum C."/>
            <person name="Birren B."/>
        </authorList>
    </citation>
    <scope>NUCLEOTIDE SEQUENCE [LARGE SCALE GENOMIC DNA]</scope>
    <source>
        <strain evidence="9 10">WAL-19142</strain>
    </source>
</reference>
<comment type="similarity">
    <text evidence="7">Belongs to the binding-protein-dependent transport system permease family.</text>
</comment>
<comment type="subcellular location">
    <subcellularLocation>
        <location evidence="1 7">Cell membrane</location>
        <topology evidence="1 7">Multi-pass membrane protein</topology>
    </subcellularLocation>
</comment>
<dbReference type="EMBL" id="ADLK01000031">
    <property type="protein sequence ID" value="KMW16366.1"/>
    <property type="molecule type" value="Genomic_DNA"/>
</dbReference>
<dbReference type="PROSITE" id="PS50928">
    <property type="entry name" value="ABC_TM1"/>
    <property type="match status" value="1"/>
</dbReference>
<keyword evidence="3" id="KW-1003">Cell membrane</keyword>
<dbReference type="CDD" id="cd06261">
    <property type="entry name" value="TM_PBP2"/>
    <property type="match status" value="1"/>
</dbReference>
<feature type="domain" description="ABC transmembrane type-1" evidence="8">
    <location>
        <begin position="73"/>
        <end position="265"/>
    </location>
</feature>
<dbReference type="AlphaFoldDB" id="A0A0J9BW15"/>
<protein>
    <recommendedName>
        <fullName evidence="8">ABC transmembrane type-1 domain-containing protein</fullName>
    </recommendedName>
</protein>
<evidence type="ECO:0000256" key="1">
    <source>
        <dbReference type="ARBA" id="ARBA00004651"/>
    </source>
</evidence>
<keyword evidence="6 7" id="KW-0472">Membrane</keyword>
<proteinExistence type="inferred from homology"/>
<dbReference type="PANTHER" id="PTHR43744:SF12">
    <property type="entry name" value="ABC TRANSPORTER PERMEASE PROTEIN MG189-RELATED"/>
    <property type="match status" value="1"/>
</dbReference>
<feature type="transmembrane region" description="Helical" evidence="7">
    <location>
        <begin position="244"/>
        <end position="264"/>
    </location>
</feature>
<dbReference type="Gene3D" id="1.10.3720.10">
    <property type="entry name" value="MetI-like"/>
    <property type="match status" value="1"/>
</dbReference>
<evidence type="ECO:0000256" key="7">
    <source>
        <dbReference type="RuleBase" id="RU363032"/>
    </source>
</evidence>
<feature type="transmembrane region" description="Helical" evidence="7">
    <location>
        <begin position="12"/>
        <end position="34"/>
    </location>
</feature>
<dbReference type="InterPro" id="IPR000515">
    <property type="entry name" value="MetI-like"/>
</dbReference>
<feature type="transmembrane region" description="Helical" evidence="7">
    <location>
        <begin position="110"/>
        <end position="132"/>
    </location>
</feature>
<dbReference type="PATRIC" id="fig|742734.4.peg.4736"/>
<keyword evidence="5 7" id="KW-1133">Transmembrane helix</keyword>
<evidence type="ECO:0000256" key="5">
    <source>
        <dbReference type="ARBA" id="ARBA00022989"/>
    </source>
</evidence>
<dbReference type="InterPro" id="IPR035906">
    <property type="entry name" value="MetI-like_sf"/>
</dbReference>
<accession>A0A0J9BW15</accession>
<keyword evidence="2 7" id="KW-0813">Transport</keyword>
<dbReference type="Proteomes" id="UP000037392">
    <property type="component" value="Unassembled WGS sequence"/>
</dbReference>
<dbReference type="GeneID" id="93166003"/>
<evidence type="ECO:0000256" key="3">
    <source>
        <dbReference type="ARBA" id="ARBA00022475"/>
    </source>
</evidence>
<gene>
    <name evidence="9" type="ORF">HMPREF9470_04420</name>
</gene>
<evidence type="ECO:0000313" key="9">
    <source>
        <dbReference type="EMBL" id="KMW16366.1"/>
    </source>
</evidence>
<keyword evidence="4 7" id="KW-0812">Transmembrane</keyword>
<dbReference type="PANTHER" id="PTHR43744">
    <property type="entry name" value="ABC TRANSPORTER PERMEASE PROTEIN MG189-RELATED-RELATED"/>
    <property type="match status" value="1"/>
</dbReference>
<comment type="caution">
    <text evidence="9">The sequence shown here is derived from an EMBL/GenBank/DDBJ whole genome shotgun (WGS) entry which is preliminary data.</text>
</comment>
<feature type="transmembrane region" description="Helical" evidence="7">
    <location>
        <begin position="138"/>
        <end position="161"/>
    </location>
</feature>
<evidence type="ECO:0000256" key="4">
    <source>
        <dbReference type="ARBA" id="ARBA00022692"/>
    </source>
</evidence>
<organism evidence="9 10">
    <name type="scientific">[Clostridium] citroniae WAL-19142</name>
    <dbReference type="NCBI Taxonomy" id="742734"/>
    <lineage>
        <taxon>Bacteria</taxon>
        <taxon>Bacillati</taxon>
        <taxon>Bacillota</taxon>
        <taxon>Clostridia</taxon>
        <taxon>Lachnospirales</taxon>
        <taxon>Lachnospiraceae</taxon>
        <taxon>Enterocloster</taxon>
    </lineage>
</organism>
<dbReference type="GO" id="GO:0055085">
    <property type="term" value="P:transmembrane transport"/>
    <property type="evidence" value="ECO:0007669"/>
    <property type="project" value="InterPro"/>
</dbReference>
<evidence type="ECO:0000313" key="10">
    <source>
        <dbReference type="Proteomes" id="UP000037392"/>
    </source>
</evidence>
<feature type="transmembrane region" description="Helical" evidence="7">
    <location>
        <begin position="77"/>
        <end position="98"/>
    </location>
</feature>
<name>A0A0J9BW15_9FIRM</name>
<dbReference type="RefSeq" id="WP_007870006.1">
    <property type="nucleotide sequence ID" value="NZ_KQ235882.1"/>
</dbReference>
<dbReference type="OrthoDB" id="9793448at2"/>
<evidence type="ECO:0000256" key="2">
    <source>
        <dbReference type="ARBA" id="ARBA00022448"/>
    </source>
</evidence>
<evidence type="ECO:0000259" key="8">
    <source>
        <dbReference type="PROSITE" id="PS50928"/>
    </source>
</evidence>
<sequence>MKTSQKKMVFAPLKGLAAVILAVIQVYPIFYVFLSSLKTQEDFRKLPSYAFPSSFQLANYKRVLEVSPIVTYFKNSIIILVFTLAVLLVISSMAGFALAKIKFKRNQFMLNYFMLGLMLPCQVALIPLFTIFSKMGLLNTYAAIILPQVAFALSYSIQLFYSFSKFMPNEIIEAAIIDGCSPLQSYVRIVCPMSTNSLLTVGSMQAVFCWNDFIWANTFIRSSDMKTVTLGINDFVGYMGVTDWGPTFAAIILITIPTFIIYFLTSKYMLAGMTAGAVKG</sequence>
<dbReference type="Pfam" id="PF00528">
    <property type="entry name" value="BPD_transp_1"/>
    <property type="match status" value="1"/>
</dbReference>
<dbReference type="SUPFAM" id="SSF161098">
    <property type="entry name" value="MetI-like"/>
    <property type="match status" value="1"/>
</dbReference>
<evidence type="ECO:0000256" key="6">
    <source>
        <dbReference type="ARBA" id="ARBA00023136"/>
    </source>
</evidence>
<dbReference type="GO" id="GO:0005886">
    <property type="term" value="C:plasma membrane"/>
    <property type="evidence" value="ECO:0007669"/>
    <property type="project" value="UniProtKB-SubCell"/>
</dbReference>